<dbReference type="InterPro" id="IPR016177">
    <property type="entry name" value="DNA-bd_dom_sf"/>
</dbReference>
<accession>A0ABD3CXY6</accession>
<dbReference type="PANTHER" id="PTHR31729:SF0">
    <property type="entry name" value="ETHYLENE-RESPONSIVE TRANSCRIPTION FACTOR RAP2-10"/>
    <property type="match status" value="1"/>
</dbReference>
<dbReference type="PROSITE" id="PS51032">
    <property type="entry name" value="AP2_ERF"/>
    <property type="match status" value="1"/>
</dbReference>
<dbReference type="InterPro" id="IPR036955">
    <property type="entry name" value="AP2/ERF_dom_sf"/>
</dbReference>
<sequence length="143" mass="16090">MERGGGEARPVSRRGAEKLYKGIRMRKWGKWVAEIREPNKRSRIWLGSYCTAVAAARAYDTAVYYLRGPSAKLNFPEEFTSAAMVKDLSANDIREMAVEVGSRVDAIQVNGGVAAAVHMDHARHSWFDLNKEPEPEDPNPENW</sequence>
<dbReference type="SUPFAM" id="SSF54171">
    <property type="entry name" value="DNA-binding domain"/>
    <property type="match status" value="1"/>
</dbReference>
<evidence type="ECO:0000256" key="8">
    <source>
        <dbReference type="ARBA" id="ARBA00024343"/>
    </source>
</evidence>
<evidence type="ECO:0000259" key="10">
    <source>
        <dbReference type="PROSITE" id="PS51032"/>
    </source>
</evidence>
<evidence type="ECO:0000256" key="3">
    <source>
        <dbReference type="ARBA" id="ARBA00022821"/>
    </source>
</evidence>
<evidence type="ECO:0000313" key="11">
    <source>
        <dbReference type="EMBL" id="KAL3633949.1"/>
    </source>
</evidence>
<evidence type="ECO:0000256" key="9">
    <source>
        <dbReference type="ARBA" id="ARBA00037379"/>
    </source>
</evidence>
<evidence type="ECO:0000256" key="7">
    <source>
        <dbReference type="ARBA" id="ARBA00023242"/>
    </source>
</evidence>
<dbReference type="PRINTS" id="PR00367">
    <property type="entry name" value="ETHRSPELEMNT"/>
</dbReference>
<evidence type="ECO:0000313" key="12">
    <source>
        <dbReference type="Proteomes" id="UP001632038"/>
    </source>
</evidence>
<feature type="domain" description="AP2/ERF" evidence="10">
    <location>
        <begin position="19"/>
        <end position="76"/>
    </location>
</feature>
<dbReference type="PANTHER" id="PTHR31729">
    <property type="entry name" value="ETHYLENE-RESPONSIVE TRANSCRIPTION FACTOR RAP2-1-RELATED"/>
    <property type="match status" value="1"/>
</dbReference>
<dbReference type="AlphaFoldDB" id="A0ABD3CXY6"/>
<keyword evidence="7" id="KW-0539">Nucleus</keyword>
<dbReference type="EMBL" id="JAVIJP010000029">
    <property type="protein sequence ID" value="KAL3633949.1"/>
    <property type="molecule type" value="Genomic_DNA"/>
</dbReference>
<dbReference type="InterPro" id="IPR001471">
    <property type="entry name" value="AP2/ERF_dom"/>
</dbReference>
<comment type="similarity">
    <text evidence="8">Belongs to the AP2/ERF transcription factor family. ERF subfamily.</text>
</comment>
<dbReference type="GO" id="GO:0009873">
    <property type="term" value="P:ethylene-activated signaling pathway"/>
    <property type="evidence" value="ECO:0007669"/>
    <property type="project" value="UniProtKB-KW"/>
</dbReference>
<name>A0ABD3CXY6_9LAMI</name>
<keyword evidence="6" id="KW-0804">Transcription</keyword>
<evidence type="ECO:0000256" key="2">
    <source>
        <dbReference type="ARBA" id="ARBA00022745"/>
    </source>
</evidence>
<dbReference type="GO" id="GO:0003677">
    <property type="term" value="F:DNA binding"/>
    <property type="evidence" value="ECO:0007669"/>
    <property type="project" value="UniProtKB-KW"/>
</dbReference>
<keyword evidence="5" id="KW-0238">DNA-binding</keyword>
<evidence type="ECO:0000256" key="5">
    <source>
        <dbReference type="ARBA" id="ARBA00023125"/>
    </source>
</evidence>
<dbReference type="Proteomes" id="UP001632038">
    <property type="component" value="Unassembled WGS sequence"/>
</dbReference>
<dbReference type="GO" id="GO:0006952">
    <property type="term" value="P:defense response"/>
    <property type="evidence" value="ECO:0007669"/>
    <property type="project" value="UniProtKB-KW"/>
</dbReference>
<dbReference type="Pfam" id="PF00847">
    <property type="entry name" value="AP2"/>
    <property type="match status" value="1"/>
</dbReference>
<keyword evidence="12" id="KW-1185">Reference proteome</keyword>
<dbReference type="SMART" id="SM00380">
    <property type="entry name" value="AP2"/>
    <property type="match status" value="1"/>
</dbReference>
<comment type="function">
    <text evidence="9">Probably acts as a transcriptional activator. Binds to the GCC-box pathogenesis-related promoter element. May be involved in the regulation of gene expression by stress factors and by components of stress signal transduction pathways.</text>
</comment>
<keyword evidence="4" id="KW-0805">Transcription regulation</keyword>
<dbReference type="FunFam" id="3.30.730.10:FF:000001">
    <property type="entry name" value="Ethylene-responsive transcription factor 2"/>
    <property type="match status" value="1"/>
</dbReference>
<dbReference type="Gene3D" id="3.30.730.10">
    <property type="entry name" value="AP2/ERF domain"/>
    <property type="match status" value="1"/>
</dbReference>
<keyword evidence="3" id="KW-0611">Plant defense</keyword>
<gene>
    <name evidence="11" type="primary">RAP29</name>
    <name evidence="11" type="ORF">CASFOL_022711</name>
</gene>
<reference evidence="12" key="1">
    <citation type="journal article" date="2024" name="IScience">
        <title>Strigolactones Initiate the Formation of Haustorium-like Structures in Castilleja.</title>
        <authorList>
            <person name="Buerger M."/>
            <person name="Peterson D."/>
            <person name="Chory J."/>
        </authorList>
    </citation>
    <scope>NUCLEOTIDE SEQUENCE [LARGE SCALE GENOMIC DNA]</scope>
</reference>
<comment type="caution">
    <text evidence="11">The sequence shown here is derived from an EMBL/GenBank/DDBJ whole genome shotgun (WGS) entry which is preliminary data.</text>
</comment>
<dbReference type="GO" id="GO:0005634">
    <property type="term" value="C:nucleus"/>
    <property type="evidence" value="ECO:0007669"/>
    <property type="project" value="UniProtKB-SubCell"/>
</dbReference>
<keyword evidence="2" id="KW-0936">Ethylene signaling pathway</keyword>
<comment type="subcellular location">
    <subcellularLocation>
        <location evidence="1">Nucleus</location>
    </subcellularLocation>
</comment>
<evidence type="ECO:0000256" key="6">
    <source>
        <dbReference type="ARBA" id="ARBA00023163"/>
    </source>
</evidence>
<dbReference type="CDD" id="cd00018">
    <property type="entry name" value="AP2"/>
    <property type="match status" value="1"/>
</dbReference>
<protein>
    <submittedName>
        <fullName evidence="11">Ethylene-responsive transcription factor RAP2-9</fullName>
    </submittedName>
</protein>
<organism evidence="11 12">
    <name type="scientific">Castilleja foliolosa</name>
    <dbReference type="NCBI Taxonomy" id="1961234"/>
    <lineage>
        <taxon>Eukaryota</taxon>
        <taxon>Viridiplantae</taxon>
        <taxon>Streptophyta</taxon>
        <taxon>Embryophyta</taxon>
        <taxon>Tracheophyta</taxon>
        <taxon>Spermatophyta</taxon>
        <taxon>Magnoliopsida</taxon>
        <taxon>eudicotyledons</taxon>
        <taxon>Gunneridae</taxon>
        <taxon>Pentapetalae</taxon>
        <taxon>asterids</taxon>
        <taxon>lamiids</taxon>
        <taxon>Lamiales</taxon>
        <taxon>Orobanchaceae</taxon>
        <taxon>Pedicularideae</taxon>
        <taxon>Castillejinae</taxon>
        <taxon>Castilleja</taxon>
    </lineage>
</organism>
<evidence type="ECO:0000256" key="1">
    <source>
        <dbReference type="ARBA" id="ARBA00004123"/>
    </source>
</evidence>
<proteinExistence type="inferred from homology"/>
<evidence type="ECO:0000256" key="4">
    <source>
        <dbReference type="ARBA" id="ARBA00023015"/>
    </source>
</evidence>